<keyword evidence="3" id="KW-1185">Reference proteome</keyword>
<evidence type="ECO:0000313" key="3">
    <source>
        <dbReference type="Proteomes" id="UP001462502"/>
    </source>
</evidence>
<dbReference type="Proteomes" id="UP001462502">
    <property type="component" value="Unassembled WGS sequence"/>
</dbReference>
<gene>
    <name evidence="2" type="ORF">ABI908_22085</name>
</gene>
<dbReference type="SUPFAM" id="SSF48613">
    <property type="entry name" value="Heme oxygenase-like"/>
    <property type="match status" value="1"/>
</dbReference>
<reference evidence="2 3" key="1">
    <citation type="submission" date="2024-05" db="EMBL/GenBank/DDBJ databases">
        <authorList>
            <person name="De Oliveira J.P."/>
            <person name="Noriler S.A."/>
            <person name="De Oliveira A.G."/>
            <person name="Sipoli D.S."/>
        </authorList>
    </citation>
    <scope>NUCLEOTIDE SEQUENCE [LARGE SCALE GENOMIC DNA]</scope>
    <source>
        <strain evidence="2 3">LABIM192</strain>
    </source>
</reference>
<dbReference type="Gene3D" id="1.20.910.10">
    <property type="entry name" value="Heme oxygenase-like"/>
    <property type="match status" value="1"/>
</dbReference>
<organism evidence="2 3">
    <name type="scientific">Chromobacterium phragmitis</name>
    <dbReference type="NCBI Taxonomy" id="2202141"/>
    <lineage>
        <taxon>Bacteria</taxon>
        <taxon>Pseudomonadati</taxon>
        <taxon>Pseudomonadota</taxon>
        <taxon>Betaproteobacteria</taxon>
        <taxon>Neisseriales</taxon>
        <taxon>Chromobacteriaceae</taxon>
        <taxon>Chromobacterium</taxon>
    </lineage>
</organism>
<proteinExistence type="predicted"/>
<evidence type="ECO:0000256" key="1">
    <source>
        <dbReference type="SAM" id="MobiDB-lite"/>
    </source>
</evidence>
<feature type="compositionally biased region" description="Low complexity" evidence="1">
    <location>
        <begin position="597"/>
        <end position="610"/>
    </location>
</feature>
<accession>A0ABV0IZS8</accession>
<comment type="caution">
    <text evidence="2">The sequence shown here is derived from an EMBL/GenBank/DDBJ whole genome shotgun (WGS) entry which is preliminary data.</text>
</comment>
<protein>
    <submittedName>
        <fullName evidence="2">Uncharacterized protein</fullName>
    </submittedName>
</protein>
<dbReference type="InterPro" id="IPR016084">
    <property type="entry name" value="Haem_Oase-like_multi-hlx"/>
</dbReference>
<sequence length="627" mass="68769">METWRINQYRAPQLVSFSARLDADGNTVVLAADANEYKLAFNGVEGGRVLDSVLAMANPGSEIWFDIHSGTAQPWQLSLARQLDELSLIRDAPAGRSALEMRRLEQESLIQRCVCRLLAVCGERAALHAPIALAMLRLLDEPPPVAGAFSLGEVGAPEWADNFALQTFHLQKLYLEDNLPQLIPLWRRVLQGFAEAAGLPLNAMEAQGRVARPDVMGFYCPTQEEAYLLCLVELVRMAPAPRANRLLPGWPSPTMADSGVNFMRRARQCRRSGLAQLGESGLARRMEREGADSGVLVQGLFIEQYHVSRRFAEIIAPLMIKRMRLPLKQHVHRYFQEELGREVYGRSVCEALGVPAAWLDQALPLPLFQAYVDAFTVLGRYDPIGYLAALTVFEGGLGMKSLACMQEGRVAEERACYSQAGSGEGGADEGFAALPQLFFREMSLLGAAAQRRALDSMAYMMELGHRALEQVASFYGGQARLTMCSSRARPGDGCRRAGPARPPPPAGSSPARASAGARRGGSGRAAGSAPAAAWRRRWARPRPPPETPRASREHEPGRRRCWGPPAPAPPRRRRTSRTAWDAARREWRATCPRRWPRPAGRSPGPAAGVPTPACRCPAPRLLPAGRK</sequence>
<name>A0ABV0IZS8_9NEIS</name>
<evidence type="ECO:0000313" key="2">
    <source>
        <dbReference type="EMBL" id="MEO9386793.1"/>
    </source>
</evidence>
<feature type="compositionally biased region" description="Low complexity" evidence="1">
    <location>
        <begin position="508"/>
        <end position="517"/>
    </location>
</feature>
<feature type="region of interest" description="Disordered" evidence="1">
    <location>
        <begin position="487"/>
        <end position="627"/>
    </location>
</feature>
<feature type="compositionally biased region" description="Basic and acidic residues" evidence="1">
    <location>
        <begin position="549"/>
        <end position="558"/>
    </location>
</feature>
<dbReference type="EMBL" id="JBDXMI010000001">
    <property type="protein sequence ID" value="MEO9386793.1"/>
    <property type="molecule type" value="Genomic_DNA"/>
</dbReference>